<dbReference type="Pfam" id="PF00005">
    <property type="entry name" value="ABC_tran"/>
    <property type="match status" value="1"/>
</dbReference>
<dbReference type="InterPro" id="IPR003593">
    <property type="entry name" value="AAA+_ATPase"/>
</dbReference>
<dbReference type="Proteomes" id="UP001597286">
    <property type="component" value="Unassembled WGS sequence"/>
</dbReference>
<dbReference type="CDD" id="cd03224">
    <property type="entry name" value="ABC_TM1139_LivF_branched"/>
    <property type="match status" value="1"/>
</dbReference>
<comment type="similarity">
    <text evidence="1">Belongs to the ABC transporter superfamily.</text>
</comment>
<reference evidence="8" key="1">
    <citation type="journal article" date="2019" name="Int. J. Syst. Evol. Microbiol.">
        <title>The Global Catalogue of Microorganisms (GCM) 10K type strain sequencing project: providing services to taxonomists for standard genome sequencing and annotation.</title>
        <authorList>
            <consortium name="The Broad Institute Genomics Platform"/>
            <consortium name="The Broad Institute Genome Sequencing Center for Infectious Disease"/>
            <person name="Wu L."/>
            <person name="Ma J."/>
        </authorList>
    </citation>
    <scope>NUCLEOTIDE SEQUENCE [LARGE SCALE GENOMIC DNA]</scope>
    <source>
        <strain evidence="8">DT72</strain>
    </source>
</reference>
<dbReference type="InterPro" id="IPR052156">
    <property type="entry name" value="BCAA_Transport_ATP-bd_LivF"/>
</dbReference>
<accession>A0ABW4P7B7</accession>
<evidence type="ECO:0000256" key="1">
    <source>
        <dbReference type="ARBA" id="ARBA00005417"/>
    </source>
</evidence>
<keyword evidence="4 7" id="KW-0067">ATP-binding</keyword>
<protein>
    <submittedName>
        <fullName evidence="7">ABC transporter ATP-binding protein</fullName>
    </submittedName>
</protein>
<proteinExistence type="inferred from homology"/>
<sequence length="242" mass="25299">MTVLQCTGLQAGYAKSAPCVRGLDLTVDAGEILALVGPNGAGKTTLLSTLAGLLPRLGGTVAVESDPLASGRPRDAVRAGLVLVPDDRALFRRLSTEQNLRLAIRGRGNRRAGVDRALQYFPALESRLRVAAGQLSGGEQQMLAIARALLQQPKILLIDELSMGLAPVVVESILPVLRQVAETDRTAVVLVEQHVRLALEIADRAIVLVHGEIALTDTGAALAADIGRVERAYLGVGASAGA</sequence>
<keyword evidence="2" id="KW-0813">Transport</keyword>
<evidence type="ECO:0000259" key="6">
    <source>
        <dbReference type="PROSITE" id="PS50893"/>
    </source>
</evidence>
<gene>
    <name evidence="7" type="ORF">ACFSJG_15475</name>
</gene>
<dbReference type="PANTHER" id="PTHR43820">
    <property type="entry name" value="HIGH-AFFINITY BRANCHED-CHAIN AMINO ACID TRANSPORT ATP-BINDING PROTEIN LIVF"/>
    <property type="match status" value="1"/>
</dbReference>
<dbReference type="PROSITE" id="PS00211">
    <property type="entry name" value="ABC_TRANSPORTER_1"/>
    <property type="match status" value="1"/>
</dbReference>
<evidence type="ECO:0000256" key="5">
    <source>
        <dbReference type="ARBA" id="ARBA00022970"/>
    </source>
</evidence>
<dbReference type="EMBL" id="JBHUFB010000012">
    <property type="protein sequence ID" value="MFD1813619.1"/>
    <property type="molecule type" value="Genomic_DNA"/>
</dbReference>
<keyword evidence="5" id="KW-0029">Amino-acid transport</keyword>
<evidence type="ECO:0000313" key="8">
    <source>
        <dbReference type="Proteomes" id="UP001597286"/>
    </source>
</evidence>
<comment type="caution">
    <text evidence="7">The sequence shown here is derived from an EMBL/GenBank/DDBJ whole genome shotgun (WGS) entry which is preliminary data.</text>
</comment>
<dbReference type="InterPro" id="IPR003439">
    <property type="entry name" value="ABC_transporter-like_ATP-bd"/>
</dbReference>
<name>A0ABW4P7B7_9NOCA</name>
<dbReference type="SMART" id="SM00382">
    <property type="entry name" value="AAA"/>
    <property type="match status" value="1"/>
</dbReference>
<evidence type="ECO:0000256" key="3">
    <source>
        <dbReference type="ARBA" id="ARBA00022741"/>
    </source>
</evidence>
<evidence type="ECO:0000313" key="7">
    <source>
        <dbReference type="EMBL" id="MFD1813619.1"/>
    </source>
</evidence>
<feature type="domain" description="ABC transporter" evidence="6">
    <location>
        <begin position="4"/>
        <end position="235"/>
    </location>
</feature>
<dbReference type="PROSITE" id="PS50893">
    <property type="entry name" value="ABC_TRANSPORTER_2"/>
    <property type="match status" value="1"/>
</dbReference>
<dbReference type="Gene3D" id="3.40.50.300">
    <property type="entry name" value="P-loop containing nucleotide triphosphate hydrolases"/>
    <property type="match status" value="1"/>
</dbReference>
<dbReference type="InterPro" id="IPR017871">
    <property type="entry name" value="ABC_transporter-like_CS"/>
</dbReference>
<organism evidence="7 8">
    <name type="scientific">Rhodococcus gannanensis</name>
    <dbReference type="NCBI Taxonomy" id="1960308"/>
    <lineage>
        <taxon>Bacteria</taxon>
        <taxon>Bacillati</taxon>
        <taxon>Actinomycetota</taxon>
        <taxon>Actinomycetes</taxon>
        <taxon>Mycobacteriales</taxon>
        <taxon>Nocardiaceae</taxon>
        <taxon>Rhodococcus</taxon>
    </lineage>
</organism>
<evidence type="ECO:0000256" key="2">
    <source>
        <dbReference type="ARBA" id="ARBA00022448"/>
    </source>
</evidence>
<keyword evidence="8" id="KW-1185">Reference proteome</keyword>
<dbReference type="InterPro" id="IPR027417">
    <property type="entry name" value="P-loop_NTPase"/>
</dbReference>
<dbReference type="GO" id="GO:0005524">
    <property type="term" value="F:ATP binding"/>
    <property type="evidence" value="ECO:0007669"/>
    <property type="project" value="UniProtKB-KW"/>
</dbReference>
<evidence type="ECO:0000256" key="4">
    <source>
        <dbReference type="ARBA" id="ARBA00022840"/>
    </source>
</evidence>
<dbReference type="PANTHER" id="PTHR43820:SF4">
    <property type="entry name" value="HIGH-AFFINITY BRANCHED-CHAIN AMINO ACID TRANSPORT ATP-BINDING PROTEIN LIVF"/>
    <property type="match status" value="1"/>
</dbReference>
<dbReference type="RefSeq" id="WP_378486122.1">
    <property type="nucleotide sequence ID" value="NZ_JBHUFB010000012.1"/>
</dbReference>
<dbReference type="SUPFAM" id="SSF52540">
    <property type="entry name" value="P-loop containing nucleoside triphosphate hydrolases"/>
    <property type="match status" value="1"/>
</dbReference>
<keyword evidence="3" id="KW-0547">Nucleotide-binding</keyword>